<evidence type="ECO:0000256" key="6">
    <source>
        <dbReference type="ARBA" id="ARBA00022729"/>
    </source>
</evidence>
<evidence type="ECO:0000256" key="2">
    <source>
        <dbReference type="ARBA" id="ARBA00022527"/>
    </source>
</evidence>
<evidence type="ECO:0000256" key="14">
    <source>
        <dbReference type="ARBA" id="ARBA00023170"/>
    </source>
</evidence>
<dbReference type="PANTHER" id="PTHR47976:SF108">
    <property type="entry name" value="G-TYPE LECTIN S-RECEPTOR-LIKE SERINE_THREONINE-PROTEIN KINASE LECRK1"/>
    <property type="match status" value="1"/>
</dbReference>
<evidence type="ECO:0000256" key="3">
    <source>
        <dbReference type="ARBA" id="ARBA00022536"/>
    </source>
</evidence>
<accession>A0A022PT68</accession>
<keyword evidence="11 20" id="KW-1133">Transmembrane helix</keyword>
<evidence type="ECO:0000256" key="19">
    <source>
        <dbReference type="SAM" id="MobiDB-lite"/>
    </source>
</evidence>
<comment type="subcellular location">
    <subcellularLocation>
        <location evidence="1">Membrane</location>
        <topology evidence="1">Single-pass type I membrane protein</topology>
    </subcellularLocation>
</comment>
<dbReference type="PROSITE" id="PS50927">
    <property type="entry name" value="BULB_LECTIN"/>
    <property type="match status" value="1"/>
</dbReference>
<evidence type="ECO:0000256" key="12">
    <source>
        <dbReference type="ARBA" id="ARBA00023136"/>
    </source>
</evidence>
<evidence type="ECO:0000256" key="15">
    <source>
        <dbReference type="ARBA" id="ARBA00023180"/>
    </source>
</evidence>
<evidence type="ECO:0000256" key="13">
    <source>
        <dbReference type="ARBA" id="ARBA00023157"/>
    </source>
</evidence>
<keyword evidence="13" id="KW-1015">Disulfide bond</keyword>
<feature type="domain" description="Apple" evidence="23">
    <location>
        <begin position="342"/>
        <end position="428"/>
    </location>
</feature>
<dbReference type="InterPro" id="IPR008271">
    <property type="entry name" value="Ser/Thr_kinase_AS"/>
</dbReference>
<evidence type="ECO:0000259" key="21">
    <source>
        <dbReference type="PROSITE" id="PS50011"/>
    </source>
</evidence>
<keyword evidence="8 18" id="KW-0547">Nucleotide-binding</keyword>
<dbReference type="GO" id="GO:0030246">
    <property type="term" value="F:carbohydrate binding"/>
    <property type="evidence" value="ECO:0007669"/>
    <property type="project" value="UniProtKB-KW"/>
</dbReference>
<dbReference type="Gene3D" id="2.90.10.10">
    <property type="entry name" value="Bulb-type lectin domain"/>
    <property type="match status" value="2"/>
</dbReference>
<dbReference type="STRING" id="4155.A0A022PT68"/>
<dbReference type="PROSITE" id="PS50948">
    <property type="entry name" value="PAN"/>
    <property type="match status" value="1"/>
</dbReference>
<keyword evidence="2 18" id="KW-0723">Serine/threonine-protein kinase</keyword>
<comment type="similarity">
    <text evidence="18">Belongs to the protein kinase superfamily. Ser/Thr protein kinase family.</text>
</comment>
<keyword evidence="4 18" id="KW-0808">Transferase</keyword>
<dbReference type="GO" id="GO:0016020">
    <property type="term" value="C:membrane"/>
    <property type="evidence" value="ECO:0007669"/>
    <property type="project" value="UniProtKB-SubCell"/>
</dbReference>
<dbReference type="FunFam" id="2.90.10.30:FF:000001">
    <property type="entry name" value="Serine/threonine-protein kinase"/>
    <property type="match status" value="1"/>
</dbReference>
<dbReference type="PROSITE" id="PS00108">
    <property type="entry name" value="PROTEIN_KINASE_ST"/>
    <property type="match status" value="1"/>
</dbReference>
<gene>
    <name evidence="24" type="ORF">MIMGU_mgv1a023456mg</name>
</gene>
<keyword evidence="3" id="KW-0245">EGF-like domain</keyword>
<evidence type="ECO:0000256" key="16">
    <source>
        <dbReference type="ARBA" id="ARBA00047899"/>
    </source>
</evidence>
<dbReference type="FunFam" id="1.10.510.10:FF:000237">
    <property type="entry name" value="G-type lectin S-receptor-like serine/threonine-protein kinase"/>
    <property type="match status" value="1"/>
</dbReference>
<dbReference type="SUPFAM" id="SSF56112">
    <property type="entry name" value="Protein kinase-like (PK-like)"/>
    <property type="match status" value="1"/>
</dbReference>
<evidence type="ECO:0000256" key="8">
    <source>
        <dbReference type="ARBA" id="ARBA00022741"/>
    </source>
</evidence>
<evidence type="ECO:0000259" key="23">
    <source>
        <dbReference type="PROSITE" id="PS50948"/>
    </source>
</evidence>
<dbReference type="CDD" id="cd01098">
    <property type="entry name" value="PAN_AP_plant"/>
    <property type="match status" value="1"/>
</dbReference>
<feature type="domain" description="Bulb-type lectin" evidence="22">
    <location>
        <begin position="22"/>
        <end position="144"/>
    </location>
</feature>
<name>A0A022PT68_ERYGU</name>
<dbReference type="GO" id="GO:0004672">
    <property type="term" value="F:protein kinase activity"/>
    <property type="evidence" value="ECO:0000318"/>
    <property type="project" value="GO_Central"/>
</dbReference>
<evidence type="ECO:0000256" key="10">
    <source>
        <dbReference type="ARBA" id="ARBA00022840"/>
    </source>
</evidence>
<dbReference type="Gene3D" id="1.10.510.10">
    <property type="entry name" value="Transferase(Phosphotransferase) domain 1"/>
    <property type="match status" value="1"/>
</dbReference>
<dbReference type="InterPro" id="IPR003609">
    <property type="entry name" value="Pan_app"/>
</dbReference>
<dbReference type="GO" id="GO:0005524">
    <property type="term" value="F:ATP binding"/>
    <property type="evidence" value="ECO:0007669"/>
    <property type="project" value="UniProtKB-KW"/>
</dbReference>
<keyword evidence="10 18" id="KW-0067">ATP-binding</keyword>
<dbReference type="SUPFAM" id="SSF51110">
    <property type="entry name" value="alpha-D-mannose-specific plant lectins"/>
    <property type="match status" value="2"/>
</dbReference>
<dbReference type="SMART" id="SM00220">
    <property type="entry name" value="S_TKc"/>
    <property type="match status" value="1"/>
</dbReference>
<dbReference type="PIRSF" id="PIRSF000641">
    <property type="entry name" value="SRK"/>
    <property type="match status" value="1"/>
</dbReference>
<dbReference type="Pfam" id="PF07714">
    <property type="entry name" value="PK_Tyr_Ser-Thr"/>
    <property type="match status" value="1"/>
</dbReference>
<dbReference type="FunFam" id="3.30.200.20:FF:000059">
    <property type="entry name" value="S-receptor-like serine/threonine-protein kinase"/>
    <property type="match status" value="1"/>
</dbReference>
<dbReference type="eggNOG" id="ENOG502QQEW">
    <property type="taxonomic scope" value="Eukaryota"/>
</dbReference>
<evidence type="ECO:0000256" key="7">
    <source>
        <dbReference type="ARBA" id="ARBA00022734"/>
    </source>
</evidence>
<keyword evidence="25" id="KW-1185">Reference proteome</keyword>
<feature type="region of interest" description="Disordered" evidence="19">
    <location>
        <begin position="427"/>
        <end position="446"/>
    </location>
</feature>
<evidence type="ECO:0000313" key="25">
    <source>
        <dbReference type="Proteomes" id="UP000030748"/>
    </source>
</evidence>
<comment type="catalytic activity">
    <reaction evidence="16 18">
        <text>L-threonyl-[protein] + ATP = O-phospho-L-threonyl-[protein] + ADP + H(+)</text>
        <dbReference type="Rhea" id="RHEA:46608"/>
        <dbReference type="Rhea" id="RHEA-COMP:11060"/>
        <dbReference type="Rhea" id="RHEA-COMP:11605"/>
        <dbReference type="ChEBI" id="CHEBI:15378"/>
        <dbReference type="ChEBI" id="CHEBI:30013"/>
        <dbReference type="ChEBI" id="CHEBI:30616"/>
        <dbReference type="ChEBI" id="CHEBI:61977"/>
        <dbReference type="ChEBI" id="CHEBI:456216"/>
        <dbReference type="EC" id="2.7.11.1"/>
    </reaction>
</comment>
<evidence type="ECO:0000256" key="9">
    <source>
        <dbReference type="ARBA" id="ARBA00022777"/>
    </source>
</evidence>
<evidence type="ECO:0000256" key="17">
    <source>
        <dbReference type="ARBA" id="ARBA00048679"/>
    </source>
</evidence>
<dbReference type="EC" id="2.7.11.1" evidence="18"/>
<keyword evidence="7" id="KW-0430">Lectin</keyword>
<proteinExistence type="inferred from homology"/>
<reference evidence="24 25" key="1">
    <citation type="journal article" date="2013" name="Proc. Natl. Acad. Sci. U.S.A.">
        <title>Fine-scale variation in meiotic recombination in Mimulus inferred from population shotgun sequencing.</title>
        <authorList>
            <person name="Hellsten U."/>
            <person name="Wright K.M."/>
            <person name="Jenkins J."/>
            <person name="Shu S."/>
            <person name="Yuan Y."/>
            <person name="Wessler S.R."/>
            <person name="Schmutz J."/>
            <person name="Willis J.H."/>
            <person name="Rokhsar D.S."/>
        </authorList>
    </citation>
    <scope>NUCLEOTIDE SEQUENCE [LARGE SCALE GENOMIC DNA]</scope>
    <source>
        <strain evidence="25">cv. DUN x IM62</strain>
    </source>
</reference>
<dbReference type="InterPro" id="IPR024171">
    <property type="entry name" value="SRK-like_kinase"/>
</dbReference>
<keyword evidence="15" id="KW-0325">Glycoprotein</keyword>
<keyword evidence="14" id="KW-0675">Receptor</keyword>
<keyword evidence="6" id="KW-0732">Signal</keyword>
<dbReference type="InterPro" id="IPR036426">
    <property type="entry name" value="Bulb-type_lectin_dom_sf"/>
</dbReference>
<protein>
    <recommendedName>
        <fullName evidence="18">Receptor-like serine/threonine-protein kinase</fullName>
        <ecNumber evidence="18">2.7.11.1</ecNumber>
    </recommendedName>
</protein>
<keyword evidence="9 18" id="KW-0418">Kinase</keyword>
<dbReference type="Pfam" id="PF01453">
    <property type="entry name" value="B_lectin"/>
    <property type="match status" value="1"/>
</dbReference>
<dbReference type="GO" id="GO:0004674">
    <property type="term" value="F:protein serine/threonine kinase activity"/>
    <property type="evidence" value="ECO:0007669"/>
    <property type="project" value="UniProtKB-KW"/>
</dbReference>
<feature type="domain" description="Protein kinase" evidence="21">
    <location>
        <begin position="514"/>
        <end position="786"/>
    </location>
</feature>
<dbReference type="Proteomes" id="UP000030748">
    <property type="component" value="Unassembled WGS sequence"/>
</dbReference>
<evidence type="ECO:0000256" key="11">
    <source>
        <dbReference type="ARBA" id="ARBA00022989"/>
    </source>
</evidence>
<dbReference type="GO" id="GO:0106310">
    <property type="term" value="F:protein serine kinase activity"/>
    <property type="evidence" value="ECO:0007669"/>
    <property type="project" value="RHEA"/>
</dbReference>
<feature type="transmembrane region" description="Helical" evidence="20">
    <location>
        <begin position="456"/>
        <end position="479"/>
    </location>
</feature>
<sequence>MAAVIILLPISATAQSPRGGGGGNITLGSSLVADSSNSTWKSPSGEFAFGFRQVYPGGYLLAIWFDEMPERTIIWSANRNNLAQQGSTIQLSSDGRFELNDPTAGRRIWAASPATSGVAYAAMLDSGDFVLAANSSAVTWRSFDEPTDTLLPSQTLDQGGSIFASFSDTNHSIGRFKLIMQADGNLVMYTINFPNEDHVYAYFATNTVGTGFRLIFNQSGYIYLTARNGTILNTLSSNGAPTSLLHQRLTLDYDGVLRHYVYPKFANATGGRPMAWSVNEFEPSNICLRIASDRGFGACGYNSVCTLGTDQRPNCVCPFAYSPIDPNDRMSGCKQDFVPQSCDRNSSREDADVFSFDDMPNTDWQTSDYASFQSVSEDSCRQDCLSDCFCAVAIYSDNGCYKKKTPLSNGKTDSSIGGKALVKFSRRNDTATDPNPSGRNSRKSSNRSALIRMGSVLLGSSVFLNLILLSFVLFLVFCYRARKSKTAIRAYTAVPAGVVSMRSFGFDELKEATNGFNEEIGSGACSTVYKGTFNEGENVTFVAVKKLTKIAEEADQEFKAEVSSISRTNHKNLVRLLGYCDEGQNRLLVYEYMPNGSLANFLFENPSPPNWYRRVQIAFATARGLCYLHEECTTQIIHCDIKPQNVLLDGSHVAKISDFGLAKLLRADQTRTNTGIRGTRGYVAPEWFRNMPITVKVDVYSYGILLLELLCCRRNFLPDVEDEKVVLADWAYDCYRGGAIRSLAADDEVAADDLKRFERFVMVAIWCVQEDPALRPHMKRVMHMLEGSVQVPAPPDPTSFATPI</sequence>
<comment type="catalytic activity">
    <reaction evidence="17 18">
        <text>L-seryl-[protein] + ATP = O-phospho-L-seryl-[protein] + ADP + H(+)</text>
        <dbReference type="Rhea" id="RHEA:17989"/>
        <dbReference type="Rhea" id="RHEA-COMP:9863"/>
        <dbReference type="Rhea" id="RHEA-COMP:11604"/>
        <dbReference type="ChEBI" id="CHEBI:15378"/>
        <dbReference type="ChEBI" id="CHEBI:29999"/>
        <dbReference type="ChEBI" id="CHEBI:30616"/>
        <dbReference type="ChEBI" id="CHEBI:83421"/>
        <dbReference type="ChEBI" id="CHEBI:456216"/>
        <dbReference type="EC" id="2.7.11.1"/>
    </reaction>
</comment>
<dbReference type="FunFam" id="2.90.10.10:FF:000013">
    <property type="entry name" value="G-type lectin S-receptor-like serine/threonine-protein kinase LECRK1"/>
    <property type="match status" value="1"/>
</dbReference>
<dbReference type="EMBL" id="KI632344">
    <property type="protein sequence ID" value="EYU18008.1"/>
    <property type="molecule type" value="Genomic_DNA"/>
</dbReference>
<evidence type="ECO:0000256" key="1">
    <source>
        <dbReference type="ARBA" id="ARBA00004479"/>
    </source>
</evidence>
<dbReference type="AlphaFoldDB" id="A0A022PT68"/>
<dbReference type="InterPro" id="IPR001245">
    <property type="entry name" value="Ser-Thr/Tyr_kinase_cat_dom"/>
</dbReference>
<evidence type="ECO:0000259" key="22">
    <source>
        <dbReference type="PROSITE" id="PS50927"/>
    </source>
</evidence>
<dbReference type="PANTHER" id="PTHR47976">
    <property type="entry name" value="G-TYPE LECTIN S-RECEPTOR-LIKE SERINE/THREONINE-PROTEIN KINASE SD2-5"/>
    <property type="match status" value="1"/>
</dbReference>
<organism evidence="24 25">
    <name type="scientific">Erythranthe guttata</name>
    <name type="common">Yellow monkey flower</name>
    <name type="synonym">Mimulus guttatus</name>
    <dbReference type="NCBI Taxonomy" id="4155"/>
    <lineage>
        <taxon>Eukaryota</taxon>
        <taxon>Viridiplantae</taxon>
        <taxon>Streptophyta</taxon>
        <taxon>Embryophyta</taxon>
        <taxon>Tracheophyta</taxon>
        <taxon>Spermatophyta</taxon>
        <taxon>Magnoliopsida</taxon>
        <taxon>eudicotyledons</taxon>
        <taxon>Gunneridae</taxon>
        <taxon>Pentapetalae</taxon>
        <taxon>asterids</taxon>
        <taxon>lamiids</taxon>
        <taxon>Lamiales</taxon>
        <taxon>Phrymaceae</taxon>
        <taxon>Erythranthe</taxon>
    </lineage>
</organism>
<evidence type="ECO:0000313" key="24">
    <source>
        <dbReference type="EMBL" id="EYU18008.1"/>
    </source>
</evidence>
<dbReference type="InterPro" id="IPR011009">
    <property type="entry name" value="Kinase-like_dom_sf"/>
</dbReference>
<dbReference type="InterPro" id="IPR051343">
    <property type="entry name" value="G-type_lectin_kinases/EP1-like"/>
</dbReference>
<dbReference type="PROSITE" id="PS50011">
    <property type="entry name" value="PROTEIN_KINASE_DOM"/>
    <property type="match status" value="1"/>
</dbReference>
<dbReference type="InterPro" id="IPR001480">
    <property type="entry name" value="Bulb-type_lectin_dom"/>
</dbReference>
<dbReference type="SMART" id="SM00108">
    <property type="entry name" value="B_lectin"/>
    <property type="match status" value="1"/>
</dbReference>
<dbReference type="InterPro" id="IPR000719">
    <property type="entry name" value="Prot_kinase_dom"/>
</dbReference>
<evidence type="ECO:0000256" key="18">
    <source>
        <dbReference type="PIRNR" id="PIRNR000641"/>
    </source>
</evidence>
<dbReference type="Gene3D" id="3.30.200.20">
    <property type="entry name" value="Phosphorylase Kinase, domain 1"/>
    <property type="match status" value="1"/>
</dbReference>
<evidence type="ECO:0000256" key="5">
    <source>
        <dbReference type="ARBA" id="ARBA00022692"/>
    </source>
</evidence>
<evidence type="ECO:0000256" key="20">
    <source>
        <dbReference type="SAM" id="Phobius"/>
    </source>
</evidence>
<evidence type="ECO:0000256" key="4">
    <source>
        <dbReference type="ARBA" id="ARBA00022679"/>
    </source>
</evidence>
<keyword evidence="12 20" id="KW-0472">Membrane</keyword>
<keyword evidence="5 20" id="KW-0812">Transmembrane</keyword>